<sequence length="242" mass="26964">MTAAWREQAIVFVAAVAACAGTARLGLWQLDRAAQKKAIAEAIRTRGALPPLPQAELARDAATAAAQHHRPVLLRGRWLAQHTIALDNRQMDGRPGFFMLTPLELAPGDVVLVQRGWLPRDFQERTRLPAVPTPEGEVRVLGRIAAPPSALFALGEGERGPIRQNLVLDDFSRETRLAFRPLSVQQLDEPSAPPEPLQRRWSQPVLDTGKHHGYAFQWFALSALIAGLYVWLQIIRPRRARR</sequence>
<evidence type="ECO:0000256" key="3">
    <source>
        <dbReference type="ARBA" id="ARBA00022692"/>
    </source>
</evidence>
<accession>A0ABX2EDT3</accession>
<keyword evidence="6" id="KW-1003">Cell membrane</keyword>
<evidence type="ECO:0000256" key="5">
    <source>
        <dbReference type="ARBA" id="ARBA00023136"/>
    </source>
</evidence>
<evidence type="ECO:0000313" key="7">
    <source>
        <dbReference type="EMBL" id="NRF66772.1"/>
    </source>
</evidence>
<organism evidence="7 8">
    <name type="scientific">Pseudaquabacterium terrae</name>
    <dbReference type="NCBI Taxonomy" id="2732868"/>
    <lineage>
        <taxon>Bacteria</taxon>
        <taxon>Pseudomonadati</taxon>
        <taxon>Pseudomonadota</taxon>
        <taxon>Betaproteobacteria</taxon>
        <taxon>Burkholderiales</taxon>
        <taxon>Sphaerotilaceae</taxon>
        <taxon>Pseudaquabacterium</taxon>
    </lineage>
</organism>
<evidence type="ECO:0000313" key="8">
    <source>
        <dbReference type="Proteomes" id="UP000737171"/>
    </source>
</evidence>
<keyword evidence="5 6" id="KW-0472">Membrane</keyword>
<dbReference type="RefSeq" id="WP_173121878.1">
    <property type="nucleotide sequence ID" value="NZ_JABRWJ010000002.1"/>
</dbReference>
<comment type="similarity">
    <text evidence="2 6">Belongs to the SURF1 family.</text>
</comment>
<dbReference type="Proteomes" id="UP000737171">
    <property type="component" value="Unassembled WGS sequence"/>
</dbReference>
<comment type="caution">
    <text evidence="6">Lacks conserved residue(s) required for the propagation of feature annotation.</text>
</comment>
<comment type="caution">
    <text evidence="7">The sequence shown here is derived from an EMBL/GenBank/DDBJ whole genome shotgun (WGS) entry which is preliminary data.</text>
</comment>
<dbReference type="PANTHER" id="PTHR23427">
    <property type="entry name" value="SURFEIT LOCUS PROTEIN"/>
    <property type="match status" value="1"/>
</dbReference>
<evidence type="ECO:0000256" key="6">
    <source>
        <dbReference type="RuleBase" id="RU363076"/>
    </source>
</evidence>
<evidence type="ECO:0000256" key="4">
    <source>
        <dbReference type="ARBA" id="ARBA00022989"/>
    </source>
</evidence>
<evidence type="ECO:0000256" key="1">
    <source>
        <dbReference type="ARBA" id="ARBA00004370"/>
    </source>
</evidence>
<gene>
    <name evidence="7" type="ORF">HLB44_07240</name>
</gene>
<keyword evidence="3 6" id="KW-0812">Transmembrane</keyword>
<dbReference type="PROSITE" id="PS51257">
    <property type="entry name" value="PROKAR_LIPOPROTEIN"/>
    <property type="match status" value="1"/>
</dbReference>
<evidence type="ECO:0000256" key="2">
    <source>
        <dbReference type="ARBA" id="ARBA00007165"/>
    </source>
</evidence>
<dbReference type="InterPro" id="IPR045214">
    <property type="entry name" value="Surf1/Surf4"/>
</dbReference>
<dbReference type="CDD" id="cd06662">
    <property type="entry name" value="SURF1"/>
    <property type="match status" value="1"/>
</dbReference>
<keyword evidence="4 6" id="KW-1133">Transmembrane helix</keyword>
<proteinExistence type="inferred from homology"/>
<dbReference type="EMBL" id="JABRWJ010000002">
    <property type="protein sequence ID" value="NRF66772.1"/>
    <property type="molecule type" value="Genomic_DNA"/>
</dbReference>
<dbReference type="PANTHER" id="PTHR23427:SF2">
    <property type="entry name" value="SURFEIT LOCUS PROTEIN 1"/>
    <property type="match status" value="1"/>
</dbReference>
<dbReference type="PROSITE" id="PS50895">
    <property type="entry name" value="SURF1"/>
    <property type="match status" value="1"/>
</dbReference>
<protein>
    <recommendedName>
        <fullName evidence="6">SURF1-like protein</fullName>
    </recommendedName>
</protein>
<keyword evidence="8" id="KW-1185">Reference proteome</keyword>
<dbReference type="InterPro" id="IPR002994">
    <property type="entry name" value="Surf1/Shy1"/>
</dbReference>
<comment type="subcellular location">
    <subcellularLocation>
        <location evidence="6">Cell membrane</location>
        <topology evidence="6">Multi-pass membrane protein</topology>
    </subcellularLocation>
    <subcellularLocation>
        <location evidence="1">Membrane</location>
    </subcellularLocation>
</comment>
<dbReference type="Pfam" id="PF02104">
    <property type="entry name" value="SURF1"/>
    <property type="match status" value="1"/>
</dbReference>
<reference evidence="7 8" key="1">
    <citation type="submission" date="2020-05" db="EMBL/GenBank/DDBJ databases">
        <title>Aquincola sp. isolate from soil.</title>
        <authorList>
            <person name="Han J."/>
            <person name="Kim D.-U."/>
        </authorList>
    </citation>
    <scope>NUCLEOTIDE SEQUENCE [LARGE SCALE GENOMIC DNA]</scope>
    <source>
        <strain evidence="7 8">S2</strain>
    </source>
</reference>
<feature type="transmembrane region" description="Helical" evidence="6">
    <location>
        <begin position="214"/>
        <end position="232"/>
    </location>
</feature>
<name>A0ABX2EDT3_9BURK</name>